<dbReference type="EMBL" id="CAJHNH020002802">
    <property type="protein sequence ID" value="CAG5127812.1"/>
    <property type="molecule type" value="Genomic_DNA"/>
</dbReference>
<protein>
    <recommendedName>
        <fullName evidence="2">BAH domain-containing protein</fullName>
    </recommendedName>
</protein>
<feature type="region of interest" description="Disordered" evidence="1">
    <location>
        <begin position="379"/>
        <end position="434"/>
    </location>
</feature>
<dbReference type="InterPro" id="IPR043151">
    <property type="entry name" value="BAH_sf"/>
</dbReference>
<dbReference type="Gene3D" id="2.30.30.490">
    <property type="match status" value="1"/>
</dbReference>
<keyword evidence="4" id="KW-1185">Reference proteome</keyword>
<feature type="region of interest" description="Disordered" evidence="1">
    <location>
        <begin position="1004"/>
        <end position="1042"/>
    </location>
</feature>
<evidence type="ECO:0000313" key="4">
    <source>
        <dbReference type="Proteomes" id="UP000678393"/>
    </source>
</evidence>
<feature type="compositionally biased region" description="Basic and acidic residues" evidence="1">
    <location>
        <begin position="395"/>
        <end position="414"/>
    </location>
</feature>
<feature type="region of interest" description="Disordered" evidence="1">
    <location>
        <begin position="1169"/>
        <end position="1190"/>
    </location>
</feature>
<dbReference type="InterPro" id="IPR001025">
    <property type="entry name" value="BAH_dom"/>
</dbReference>
<feature type="compositionally biased region" description="Basic and acidic residues" evidence="1">
    <location>
        <begin position="1004"/>
        <end position="1016"/>
    </location>
</feature>
<name>A0A8S3ZKP1_9EUPU</name>
<feature type="compositionally biased region" description="Basic residues" evidence="1">
    <location>
        <begin position="468"/>
        <end position="483"/>
    </location>
</feature>
<feature type="compositionally biased region" description="Basic and acidic residues" evidence="1">
    <location>
        <begin position="1367"/>
        <end position="1388"/>
    </location>
</feature>
<feature type="compositionally biased region" description="Basic and acidic residues" evidence="1">
    <location>
        <begin position="453"/>
        <end position="467"/>
    </location>
</feature>
<evidence type="ECO:0000259" key="2">
    <source>
        <dbReference type="PROSITE" id="PS51038"/>
    </source>
</evidence>
<dbReference type="InterPro" id="IPR056841">
    <property type="entry name" value="TNRC18_BAHCC1-like_SH3"/>
</dbReference>
<feature type="compositionally biased region" description="Low complexity" evidence="1">
    <location>
        <begin position="1017"/>
        <end position="1040"/>
    </location>
</feature>
<feature type="compositionally biased region" description="Basic residues" evidence="1">
    <location>
        <begin position="901"/>
        <end position="911"/>
    </location>
</feature>
<feature type="region of interest" description="Disordered" evidence="1">
    <location>
        <begin position="882"/>
        <end position="921"/>
    </location>
</feature>
<feature type="compositionally biased region" description="Polar residues" evidence="1">
    <location>
        <begin position="16"/>
        <end position="26"/>
    </location>
</feature>
<feature type="compositionally biased region" description="Basic and acidic residues" evidence="1">
    <location>
        <begin position="574"/>
        <end position="590"/>
    </location>
</feature>
<feature type="compositionally biased region" description="Acidic residues" evidence="1">
    <location>
        <begin position="1389"/>
        <end position="1405"/>
    </location>
</feature>
<feature type="region of interest" description="Disordered" evidence="1">
    <location>
        <begin position="962"/>
        <end position="981"/>
    </location>
</feature>
<organism evidence="3 4">
    <name type="scientific">Candidula unifasciata</name>
    <dbReference type="NCBI Taxonomy" id="100452"/>
    <lineage>
        <taxon>Eukaryota</taxon>
        <taxon>Metazoa</taxon>
        <taxon>Spiralia</taxon>
        <taxon>Lophotrochozoa</taxon>
        <taxon>Mollusca</taxon>
        <taxon>Gastropoda</taxon>
        <taxon>Heterobranchia</taxon>
        <taxon>Euthyneura</taxon>
        <taxon>Panpulmonata</taxon>
        <taxon>Eupulmonata</taxon>
        <taxon>Stylommatophora</taxon>
        <taxon>Helicina</taxon>
        <taxon>Helicoidea</taxon>
        <taxon>Geomitridae</taxon>
        <taxon>Candidula</taxon>
    </lineage>
</organism>
<dbReference type="InterPro" id="IPR052429">
    <property type="entry name" value="BAH_domain_protein"/>
</dbReference>
<dbReference type="Pfam" id="PF24912">
    <property type="entry name" value="SH3_TNRC18"/>
    <property type="match status" value="1"/>
</dbReference>
<dbReference type="InterPro" id="IPR048924">
    <property type="entry name" value="BAHCC1-like_Tudor"/>
</dbReference>
<accession>A0A8S3ZKP1</accession>
<sequence>NIPVGIAVAQIRPHHVQQSNESQGPENLSRDNRHIHTSLNTKAITTASTALAAPAAPMAPSLVVTGSTVNQSPWLQQMPFPIHQTLNPTGTAFDPSFPITAPSGFKLAHDSLSGRLFLIPSGDFVEQGGVWPSPAFAPSAEAGNTHYQAPLNPPTVTLNGPERREEKPAEPHFGASFTLTTTTATTTNTPTIIVNPVTNTSSIAASVLVKVERPTVESRGCSPIMFEDISSPLSILSTLSCLTTEKPKTCSIGVQTCDSLMKSSCKRKLSPQTLLSQDQAVQTLSPDFTAFNPLSVHCPDIDCVDTLTHCLEEKSHLDRASYNPFTDPQILQAADGLELLSTLAEKRPKCSSIDDPKRIFPSPSDSFKSDSASLAAIEDTLSPGDMELKSGQCTPRREIRRDLSPKWSLPKKEPQMASSLGDFKTPTEMEISEDSEMRIKLAEVQRQYKEKQKELAKLQIKKSEERKQSKRGPGRPPKNKTPGKKSDDESSSSSSKTKEHPHPQKKKRPAEELVDRVFRKLPPVIKPSKVSRSIHYVKSKTGPFFRRKSASSSVKRNKDLFGFDEKNWPSFSEIKHQEKVKDKCSSPDKSKSRHRSNSSHSEDSKHSQDVGNIFSNMESFGGGYVDKTDYAERMRRPSKSHSQKLLPATSDMIVIKTELSSPTPQQECGLGLLAKFALNGSSLTSNSFSTSDSSSHLITPTACSFSSSSTVIGGGTYSVGGSTTNNNSCNYSSSIDIGSVGNFMTSSASFVMSISHPSFVTSSLRSSTPNMSAASTFAHLSSSSSSTSTATSLTATTAAASTSFSSQEIHQAVMEEFGSSVNTCLASSSCTADISAADVSAAVNVVSDCGAASSVSVAVNSSTNNFDALTNNFMASFEDATPNKRNFEEDSDTDASDTSPNKKRKPGRPRKINPDNASCGTETIWAKKSTTNIGPVLSPESSCNPKPLFLDEEWNRRRSERIFLSEPSPQPSPAALSPVPRGEPVWKLSNFMPKNKKLPLDISKSLKDSEKNKDIQDSTTDSNSSSTNVSVTKSCSSDSSNITVKAEGKESVTQMAAHKSVEISTMKVEDAKKIVKLEDVTPSLPLLPLSVKIKKSLKAELEKKKSMKKKEKVDETPAKTISSPPNLDMKERRAEENSKIKLQKAKSLHDLTQRVKKKFSKASIKKQDDLEINKMSKPGQKKRKISTDSSDTDNIPLVSYRMISPTPEPRSCKLQQADLREGLKVLYLIDGLFHEGTVKALQPPDVYGVLTAGQRGNRPHILCLEEILKWAVLDVKPSSVRCLSEGTRVCAFWSQQFSCLYPGTVAKSSPMSSGKKIMVSVEFDDGDNGRIEIDHIRLLPSDFPVVEYEPDPLESLPRRKQRSTSDASDRRKSVDNEPRSSRHSKEDVDKQDEDKGEDSDDSDADNSDRKETWRWDGKSTKRPGLKGKAKKIFYKAINRGRETIRVGDSAVFVSKERVNCPYIGHIESLWEGWNGQMMVKVQWYYHPEETESNKKLADPKNALFESQHEDENDVQTIAHKCEVLSYSQYKKRVSNASKKGRSLKSDVFYVAGFYDPAAKDVTFHPGVS</sequence>
<feature type="region of interest" description="Disordered" evidence="1">
    <location>
        <begin position="141"/>
        <end position="170"/>
    </location>
</feature>
<dbReference type="Pfam" id="PF01426">
    <property type="entry name" value="BAH"/>
    <property type="match status" value="1"/>
</dbReference>
<feature type="region of interest" description="Disordered" evidence="1">
    <location>
        <begin position="574"/>
        <end position="612"/>
    </location>
</feature>
<feature type="non-terminal residue" evidence="3">
    <location>
        <position position="1"/>
    </location>
</feature>
<feature type="compositionally biased region" description="Basic and acidic residues" evidence="1">
    <location>
        <begin position="161"/>
        <end position="170"/>
    </location>
</feature>
<dbReference type="PANTHER" id="PTHR12505">
    <property type="entry name" value="PHD FINGER TRANSCRIPTION FACTOR"/>
    <property type="match status" value="1"/>
</dbReference>
<feature type="compositionally biased region" description="Basic and acidic residues" evidence="1">
    <location>
        <begin position="1406"/>
        <end position="1419"/>
    </location>
</feature>
<dbReference type="OrthoDB" id="6426227at2759"/>
<feature type="compositionally biased region" description="Basic and acidic residues" evidence="1">
    <location>
        <begin position="509"/>
        <end position="518"/>
    </location>
</feature>
<dbReference type="SMART" id="SM00439">
    <property type="entry name" value="BAH"/>
    <property type="match status" value="1"/>
</dbReference>
<feature type="region of interest" description="Disordered" evidence="1">
    <location>
        <begin position="453"/>
        <end position="557"/>
    </location>
</feature>
<feature type="region of interest" description="Disordered" evidence="1">
    <location>
        <begin position="1101"/>
        <end position="1126"/>
    </location>
</feature>
<comment type="caution">
    <text evidence="3">The sequence shown here is derived from an EMBL/GenBank/DDBJ whole genome shotgun (WGS) entry which is preliminary data.</text>
</comment>
<dbReference type="GO" id="GO:0003682">
    <property type="term" value="F:chromatin binding"/>
    <property type="evidence" value="ECO:0007669"/>
    <property type="project" value="InterPro"/>
</dbReference>
<dbReference type="Proteomes" id="UP000678393">
    <property type="component" value="Unassembled WGS sequence"/>
</dbReference>
<gene>
    <name evidence="3" type="ORF">CUNI_LOCUS13370</name>
</gene>
<feature type="domain" description="BAH" evidence="2">
    <location>
        <begin position="1442"/>
        <end position="1565"/>
    </location>
</feature>
<dbReference type="Pfam" id="PF21744">
    <property type="entry name" value="BAHCC1-like_Tudor"/>
    <property type="match status" value="1"/>
</dbReference>
<reference evidence="3" key="1">
    <citation type="submission" date="2021-04" db="EMBL/GenBank/DDBJ databases">
        <authorList>
            <consortium name="Molecular Ecology Group"/>
        </authorList>
    </citation>
    <scope>NUCLEOTIDE SEQUENCE</scope>
</reference>
<evidence type="ECO:0000313" key="3">
    <source>
        <dbReference type="EMBL" id="CAG5127812.1"/>
    </source>
</evidence>
<dbReference type="PROSITE" id="PS51038">
    <property type="entry name" value="BAH"/>
    <property type="match status" value="1"/>
</dbReference>
<dbReference type="PANTHER" id="PTHR12505:SF24">
    <property type="entry name" value="PROTEIN WINGED EYE"/>
    <property type="match status" value="1"/>
</dbReference>
<proteinExistence type="predicted"/>
<dbReference type="Gene3D" id="2.30.30.140">
    <property type="match status" value="1"/>
</dbReference>
<feature type="region of interest" description="Disordered" evidence="1">
    <location>
        <begin position="1349"/>
        <end position="1424"/>
    </location>
</feature>
<evidence type="ECO:0000256" key="1">
    <source>
        <dbReference type="SAM" id="MobiDB-lite"/>
    </source>
</evidence>
<feature type="region of interest" description="Disordered" evidence="1">
    <location>
        <begin position="12"/>
        <end position="31"/>
    </location>
</feature>